<organism evidence="1 2">
    <name type="scientific">Cinara cedri</name>
    <dbReference type="NCBI Taxonomy" id="506608"/>
    <lineage>
        <taxon>Eukaryota</taxon>
        <taxon>Metazoa</taxon>
        <taxon>Ecdysozoa</taxon>
        <taxon>Arthropoda</taxon>
        <taxon>Hexapoda</taxon>
        <taxon>Insecta</taxon>
        <taxon>Pterygota</taxon>
        <taxon>Neoptera</taxon>
        <taxon>Paraneoptera</taxon>
        <taxon>Hemiptera</taxon>
        <taxon>Sternorrhyncha</taxon>
        <taxon>Aphidomorpha</taxon>
        <taxon>Aphidoidea</taxon>
        <taxon>Aphididae</taxon>
        <taxon>Lachninae</taxon>
        <taxon>Cinara</taxon>
    </lineage>
</organism>
<sequence length="292" mass="34196">MAGKLRFFGSDLRIIAEKFDVKDICFTDHLRNQYSIDVSGALKLKFTPSGGDSEEYTLAELSNWIRDLFKVREDNTPTLPKSFIHTSDITSWWNNAFNNFASTQYYKDKNYTEWKREALQLIGRDLLECIRSQECDPSFNKRKNIDENNITIENFIKEIEESYGLRFCAHHIDSKWNDESKQSLYTKYTDRMDIILKKDENEAKSWKYYIFPKKNPIQEIIRIKDLADVIGDVLREESRKEIIIPIGSTFAKLDGSNITDDISNKLMCHHTAQICDFLSELDTQYNVFGIED</sequence>
<protein>
    <submittedName>
        <fullName evidence="1">Uncharacterized protein</fullName>
    </submittedName>
</protein>
<reference evidence="1 2" key="1">
    <citation type="submission" date="2019-08" db="EMBL/GenBank/DDBJ databases">
        <authorList>
            <person name="Alioto T."/>
            <person name="Alioto T."/>
            <person name="Gomez Garrido J."/>
        </authorList>
    </citation>
    <scope>NUCLEOTIDE SEQUENCE [LARGE SCALE GENOMIC DNA]</scope>
</reference>
<gene>
    <name evidence="1" type="ORF">CINCED_3A004634</name>
</gene>
<accession>A0A5E4MX65</accession>
<proteinExistence type="predicted"/>
<dbReference type="EMBL" id="CABPRJ010001038">
    <property type="protein sequence ID" value="VVC35025.1"/>
    <property type="molecule type" value="Genomic_DNA"/>
</dbReference>
<dbReference type="AlphaFoldDB" id="A0A5E4MX65"/>
<keyword evidence="2" id="KW-1185">Reference proteome</keyword>
<dbReference type="Proteomes" id="UP000325440">
    <property type="component" value="Unassembled WGS sequence"/>
</dbReference>
<evidence type="ECO:0000313" key="2">
    <source>
        <dbReference type="Proteomes" id="UP000325440"/>
    </source>
</evidence>
<name>A0A5E4MX65_9HEMI</name>
<evidence type="ECO:0000313" key="1">
    <source>
        <dbReference type="EMBL" id="VVC35025.1"/>
    </source>
</evidence>